<name>A0A0B0EHZ3_9BACT</name>
<dbReference type="PANTHER" id="PTHR32182:SF0">
    <property type="entry name" value="DNA REPLICATION AND REPAIR PROTEIN RECF"/>
    <property type="match status" value="1"/>
</dbReference>
<evidence type="ECO:0000259" key="2">
    <source>
        <dbReference type="Pfam" id="PF02463"/>
    </source>
</evidence>
<evidence type="ECO:0000313" key="3">
    <source>
        <dbReference type="EMBL" id="KHE90733.1"/>
    </source>
</evidence>
<dbReference type="Gene3D" id="3.40.50.300">
    <property type="entry name" value="P-loop containing nucleotide triphosphate hydrolases"/>
    <property type="match status" value="2"/>
</dbReference>
<dbReference type="GO" id="GO:0000731">
    <property type="term" value="P:DNA synthesis involved in DNA repair"/>
    <property type="evidence" value="ECO:0007669"/>
    <property type="project" value="TreeGrafter"/>
</dbReference>
<proteinExistence type="predicted"/>
<dbReference type="eggNOG" id="COG1196">
    <property type="taxonomic scope" value="Bacteria"/>
</dbReference>
<evidence type="ECO:0000313" key="4">
    <source>
        <dbReference type="Proteomes" id="UP000030652"/>
    </source>
</evidence>
<dbReference type="Pfam" id="PF02463">
    <property type="entry name" value="SMC_N"/>
    <property type="match status" value="1"/>
</dbReference>
<dbReference type="InterPro" id="IPR027417">
    <property type="entry name" value="P-loop_NTPase"/>
</dbReference>
<keyword evidence="1" id="KW-0175">Coiled coil</keyword>
<organism evidence="3 4">
    <name type="scientific">Candidatus Scalindua brodae</name>
    <dbReference type="NCBI Taxonomy" id="237368"/>
    <lineage>
        <taxon>Bacteria</taxon>
        <taxon>Pseudomonadati</taxon>
        <taxon>Planctomycetota</taxon>
        <taxon>Candidatus Brocadiia</taxon>
        <taxon>Candidatus Brocadiales</taxon>
        <taxon>Candidatus Scalinduaceae</taxon>
        <taxon>Candidatus Scalindua</taxon>
    </lineage>
</organism>
<dbReference type="EMBL" id="JRYO01000243">
    <property type="protein sequence ID" value="KHE90733.1"/>
    <property type="molecule type" value="Genomic_DNA"/>
</dbReference>
<dbReference type="PATRIC" id="fig|237368.3.peg.3793"/>
<dbReference type="InterPro" id="IPR003395">
    <property type="entry name" value="RecF/RecN/SMC_N"/>
</dbReference>
<protein>
    <submittedName>
        <fullName evidence="3">DNA replication and repair protein RecF</fullName>
    </submittedName>
</protein>
<accession>A0A0B0EHZ3</accession>
<dbReference type="SUPFAM" id="SSF52540">
    <property type="entry name" value="P-loop containing nucleoside triphosphate hydrolases"/>
    <property type="match status" value="1"/>
</dbReference>
<feature type="coiled-coil region" evidence="1">
    <location>
        <begin position="319"/>
        <end position="359"/>
    </location>
</feature>
<gene>
    <name evidence="3" type="primary">recF</name>
    <name evidence="3" type="ORF">SCABRO_03521</name>
</gene>
<sequence>MTKIKSITISGIRGIKSTLLLNLDKRSILIFGENGSGKSSLTDAIEWYYSDGVEHLISKETGATKGRGSLRNLFIPDNEDAFINIQHSNGKLNATKAIDSTLKASISNSTDDFKDYLNATQSENLILRYRDLVEFIIATPGEKLEKLQNIIGFSAVTDVRSLLRKSAERIAHDIRSANYDNQKEAKQDVVLENLKQNAFTDDQLFAGANQLIKPLQIGKEIKSHKDIRDILKSIETKEGTALLEQISFHSKVGEYLTEIIGNIDSIHSSYRDYHTTYTELQKDPENIQKLQLLSLLKEGQSVLKNGVVQDDHCPLCLQEKSKIELIKELNERISELEELEKEKGRLEEQEQKLKEILRVNVNTIDGLLKEKLFKEEQQAKHLERIQQLKTSLNAFFDELKKELTAKDTIREPGKTQIDKKGISELAEEMQDIAKALTEGKGLNIKFQIYTRLFHAVTAYNQYKSIKKQQEIQTKQQVTFQLLFTDFIKRQEEALNVFLKMFSATIDEYYTAMNTGEKIKNIKLVPIKDKNDDLVGITIEYNFFDVPTTAPIAYFSESHINCLGLSFFLASVKAFNKQNKFFVLDDVISSFDRPHRLRFANLLTDKFGDYQILLFTHEQGFFELVASDVKSKGWLIQDFKWSKERGVGIEEGTTDIKDRILKKFEDKDTDGLGNDIRIYTEKVMKEIAYNIEAKVAFRYNRINEKRMASELLDAVHSRISSKGSGLKDQANLQRLKGMPMFIGNITSHDNEFTESIEDLAAIWEDVENTVHTFYCDEDGCKKFISIKYFDNVENKIRCGCGKLTYDWKK</sequence>
<dbReference type="PANTHER" id="PTHR32182">
    <property type="entry name" value="DNA REPLICATION AND REPAIR PROTEIN RECF"/>
    <property type="match status" value="1"/>
</dbReference>
<dbReference type="GO" id="GO:0006302">
    <property type="term" value="P:double-strand break repair"/>
    <property type="evidence" value="ECO:0007669"/>
    <property type="project" value="TreeGrafter"/>
</dbReference>
<evidence type="ECO:0000256" key="1">
    <source>
        <dbReference type="SAM" id="Coils"/>
    </source>
</evidence>
<dbReference type="AlphaFoldDB" id="A0A0B0EHZ3"/>
<feature type="domain" description="RecF/RecN/SMC N-terminal" evidence="2">
    <location>
        <begin position="4"/>
        <end position="624"/>
    </location>
</feature>
<comment type="caution">
    <text evidence="3">The sequence shown here is derived from an EMBL/GenBank/DDBJ whole genome shotgun (WGS) entry which is preliminary data.</text>
</comment>
<dbReference type="Proteomes" id="UP000030652">
    <property type="component" value="Unassembled WGS sequence"/>
</dbReference>
<reference evidence="3 4" key="1">
    <citation type="submission" date="2014-10" db="EMBL/GenBank/DDBJ databases">
        <title>Draft genome of anammox bacterium scalindua brodae, obtained using differential coverage binning of sequence data from two enrichment reactors.</title>
        <authorList>
            <person name="Speth D.R."/>
            <person name="Russ L."/>
            <person name="Kartal B."/>
            <person name="Op den Camp H.J."/>
            <person name="Dutilh B.E."/>
            <person name="Jetten M.S."/>
        </authorList>
    </citation>
    <scope>NUCLEOTIDE SEQUENCE [LARGE SCALE GENOMIC DNA]</scope>
    <source>
        <strain evidence="3">RU1</strain>
    </source>
</reference>